<gene>
    <name evidence="4" type="ORF">DFP96_101288</name>
</gene>
<dbReference type="InterPro" id="IPR001647">
    <property type="entry name" value="HTH_TetR"/>
</dbReference>
<dbReference type="Gene3D" id="1.10.10.60">
    <property type="entry name" value="Homeodomain-like"/>
    <property type="match status" value="1"/>
</dbReference>
<dbReference type="RefSeq" id="WP_036072363.1">
    <property type="nucleotide sequence ID" value="NZ_JAASUO010000001.1"/>
</dbReference>
<evidence type="ECO:0000256" key="1">
    <source>
        <dbReference type="ARBA" id="ARBA00023125"/>
    </source>
</evidence>
<name>A0A4R6ZSY1_9LIST</name>
<dbReference type="EMBL" id="SNZK01000001">
    <property type="protein sequence ID" value="TDR55354.1"/>
    <property type="molecule type" value="Genomic_DNA"/>
</dbReference>
<evidence type="ECO:0000313" key="5">
    <source>
        <dbReference type="Proteomes" id="UP000295558"/>
    </source>
</evidence>
<dbReference type="SUPFAM" id="SSF46689">
    <property type="entry name" value="Homeodomain-like"/>
    <property type="match status" value="1"/>
</dbReference>
<comment type="caution">
    <text evidence="4">The sequence shown here is derived from an EMBL/GenBank/DDBJ whole genome shotgun (WGS) entry which is preliminary data.</text>
</comment>
<dbReference type="AlphaFoldDB" id="A0A4R6ZSY1"/>
<proteinExistence type="predicted"/>
<feature type="DNA-binding region" description="H-T-H motif" evidence="2">
    <location>
        <begin position="25"/>
        <end position="44"/>
    </location>
</feature>
<dbReference type="Pfam" id="PF00440">
    <property type="entry name" value="TetR_N"/>
    <property type="match status" value="1"/>
</dbReference>
<dbReference type="OrthoDB" id="9780939at2"/>
<sequence length="201" mass="22923">MGDKKNKILKVAIGEFADHGYKAASTNRISEVAGVSKGLIFHYFGSKEKLYTTAVEYSVDLAMQEVPVAEMPTEDFIQGAIWSTKQKLNFSRKYPAVFKLIMQSYANPPASLAKRLHAYYTEMLQVQETYVNQVLEKVQLREGVAYEDAHDVVRALFDYTIMMATDFIRDNPEATMDEMQPLVNKFMNMVAVVEYGMMRET</sequence>
<organism evidence="4 5">
    <name type="scientific">Listeria rocourtiae</name>
    <dbReference type="NCBI Taxonomy" id="647910"/>
    <lineage>
        <taxon>Bacteria</taxon>
        <taxon>Bacillati</taxon>
        <taxon>Bacillota</taxon>
        <taxon>Bacilli</taxon>
        <taxon>Bacillales</taxon>
        <taxon>Listeriaceae</taxon>
        <taxon>Listeria</taxon>
    </lineage>
</organism>
<evidence type="ECO:0000256" key="2">
    <source>
        <dbReference type="PROSITE-ProRule" id="PRU00335"/>
    </source>
</evidence>
<dbReference type="SUPFAM" id="SSF48498">
    <property type="entry name" value="Tetracyclin repressor-like, C-terminal domain"/>
    <property type="match status" value="1"/>
</dbReference>
<dbReference type="PRINTS" id="PR00455">
    <property type="entry name" value="HTHTETR"/>
</dbReference>
<protein>
    <submittedName>
        <fullName evidence="4">TetR family transcriptional regulator</fullName>
    </submittedName>
</protein>
<dbReference type="GO" id="GO:0003677">
    <property type="term" value="F:DNA binding"/>
    <property type="evidence" value="ECO:0007669"/>
    <property type="project" value="UniProtKB-UniRule"/>
</dbReference>
<dbReference type="InterPro" id="IPR009057">
    <property type="entry name" value="Homeodomain-like_sf"/>
</dbReference>
<dbReference type="PROSITE" id="PS50977">
    <property type="entry name" value="HTH_TETR_2"/>
    <property type="match status" value="1"/>
</dbReference>
<dbReference type="InterPro" id="IPR023772">
    <property type="entry name" value="DNA-bd_HTH_TetR-type_CS"/>
</dbReference>
<keyword evidence="1 2" id="KW-0238">DNA-binding</keyword>
<feature type="domain" description="HTH tetR-type" evidence="3">
    <location>
        <begin position="2"/>
        <end position="62"/>
    </location>
</feature>
<dbReference type="InterPro" id="IPR036271">
    <property type="entry name" value="Tet_transcr_reg_TetR-rel_C_sf"/>
</dbReference>
<dbReference type="PROSITE" id="PS01081">
    <property type="entry name" value="HTH_TETR_1"/>
    <property type="match status" value="1"/>
</dbReference>
<dbReference type="Proteomes" id="UP000295558">
    <property type="component" value="Unassembled WGS sequence"/>
</dbReference>
<evidence type="ECO:0000313" key="4">
    <source>
        <dbReference type="EMBL" id="TDR55354.1"/>
    </source>
</evidence>
<evidence type="ECO:0000259" key="3">
    <source>
        <dbReference type="PROSITE" id="PS50977"/>
    </source>
</evidence>
<keyword evidence="5" id="KW-1185">Reference proteome</keyword>
<accession>A0A4R6ZSY1</accession>
<dbReference type="Gene3D" id="1.10.357.10">
    <property type="entry name" value="Tetracycline Repressor, domain 2"/>
    <property type="match status" value="1"/>
</dbReference>
<reference evidence="4 5" key="1">
    <citation type="submission" date="2019-03" db="EMBL/GenBank/DDBJ databases">
        <title>Genomic Encyclopedia of Type Strains, Phase III (KMG-III): the genomes of soil and plant-associated and newly described type strains.</title>
        <authorList>
            <person name="Whitman W."/>
        </authorList>
    </citation>
    <scope>NUCLEOTIDE SEQUENCE [LARGE SCALE GENOMIC DNA]</scope>
    <source>
        <strain evidence="4 5">CECT 7972</strain>
    </source>
</reference>
<dbReference type="PANTHER" id="PTHR43479">
    <property type="entry name" value="ACREF/ENVCD OPERON REPRESSOR-RELATED"/>
    <property type="match status" value="1"/>
</dbReference>
<dbReference type="PANTHER" id="PTHR43479:SF11">
    <property type="entry name" value="ACREF_ENVCD OPERON REPRESSOR-RELATED"/>
    <property type="match status" value="1"/>
</dbReference>
<dbReference type="InterPro" id="IPR050624">
    <property type="entry name" value="HTH-type_Tx_Regulator"/>
</dbReference>
<dbReference type="STRING" id="1265846.PROCOU_12438"/>